<reference evidence="6" key="1">
    <citation type="submission" date="2020-12" db="EMBL/GenBank/DDBJ databases">
        <title>Antrihabitans popcorni sp. nov. and Antrihabitans auranticaus sp. nov., isolated from a larva cave.</title>
        <authorList>
            <person name="Lee S.D."/>
            <person name="Kim I.S."/>
        </authorList>
    </citation>
    <scope>NUCLEOTIDE SEQUENCE</scope>
    <source>
        <strain evidence="6">YC3-6</strain>
    </source>
</reference>
<dbReference type="SUPFAM" id="SSF53448">
    <property type="entry name" value="Nucleotide-diphospho-sugar transferases"/>
    <property type="match status" value="1"/>
</dbReference>
<gene>
    <name evidence="6" type="ORF">JGU71_00125</name>
</gene>
<dbReference type="RefSeq" id="WP_199700843.1">
    <property type="nucleotide sequence ID" value="NZ_JAEMNV010000001.1"/>
</dbReference>
<dbReference type="InterPro" id="IPR029044">
    <property type="entry name" value="Nucleotide-diphossugar_trans"/>
</dbReference>
<keyword evidence="2" id="KW-0328">Glycosyltransferase</keyword>
<dbReference type="PANTHER" id="PTHR43630:SF1">
    <property type="entry name" value="POLY-BETA-1,6-N-ACETYL-D-GLUCOSAMINE SYNTHASE"/>
    <property type="match status" value="1"/>
</dbReference>
<dbReference type="CDD" id="cd06423">
    <property type="entry name" value="CESA_like"/>
    <property type="match status" value="1"/>
</dbReference>
<evidence type="ECO:0000256" key="3">
    <source>
        <dbReference type="ARBA" id="ARBA00022679"/>
    </source>
</evidence>
<feature type="domain" description="Glycosyltransferase 2-like" evidence="5">
    <location>
        <begin position="52"/>
        <end position="217"/>
    </location>
</feature>
<proteinExistence type="inferred from homology"/>
<comment type="caution">
    <text evidence="6">The sequence shown here is derived from an EMBL/GenBank/DDBJ whole genome shotgun (WGS) entry which is preliminary data.</text>
</comment>
<dbReference type="Proteomes" id="UP000655868">
    <property type="component" value="Unassembled WGS sequence"/>
</dbReference>
<dbReference type="AlphaFoldDB" id="A0A934U036"/>
<dbReference type="PANTHER" id="PTHR43630">
    <property type="entry name" value="POLY-BETA-1,6-N-ACETYL-D-GLUCOSAMINE SYNTHASE"/>
    <property type="match status" value="1"/>
</dbReference>
<dbReference type="GO" id="GO:0016757">
    <property type="term" value="F:glycosyltransferase activity"/>
    <property type="evidence" value="ECO:0007669"/>
    <property type="project" value="UniProtKB-KW"/>
</dbReference>
<feature type="transmembrane region" description="Helical" evidence="4">
    <location>
        <begin position="346"/>
        <end position="369"/>
    </location>
</feature>
<feature type="transmembrane region" description="Helical" evidence="4">
    <location>
        <begin position="6"/>
        <end position="27"/>
    </location>
</feature>
<evidence type="ECO:0000256" key="2">
    <source>
        <dbReference type="ARBA" id="ARBA00022676"/>
    </source>
</evidence>
<keyword evidence="4" id="KW-0472">Membrane</keyword>
<evidence type="ECO:0000256" key="1">
    <source>
        <dbReference type="ARBA" id="ARBA00006739"/>
    </source>
</evidence>
<protein>
    <submittedName>
        <fullName evidence="6">Glycosyltransferase family 2 protein</fullName>
    </submittedName>
</protein>
<keyword evidence="4" id="KW-1133">Transmembrane helix</keyword>
<dbReference type="InterPro" id="IPR001173">
    <property type="entry name" value="Glyco_trans_2-like"/>
</dbReference>
<evidence type="ECO:0000313" key="6">
    <source>
        <dbReference type="EMBL" id="MBJ8337276.1"/>
    </source>
</evidence>
<accession>A0A934U036</accession>
<evidence type="ECO:0000259" key="5">
    <source>
        <dbReference type="Pfam" id="PF00535"/>
    </source>
</evidence>
<keyword evidence="7" id="KW-1185">Reference proteome</keyword>
<evidence type="ECO:0000313" key="7">
    <source>
        <dbReference type="Proteomes" id="UP000655868"/>
    </source>
</evidence>
<keyword evidence="3" id="KW-0808">Transferase</keyword>
<dbReference type="Pfam" id="PF00535">
    <property type="entry name" value="Glycos_transf_2"/>
    <property type="match status" value="1"/>
</dbReference>
<organism evidence="6 7">
    <name type="scientific">Antrihabitans stalagmiti</name>
    <dbReference type="NCBI Taxonomy" id="2799499"/>
    <lineage>
        <taxon>Bacteria</taxon>
        <taxon>Bacillati</taxon>
        <taxon>Actinomycetota</taxon>
        <taxon>Actinomycetes</taxon>
        <taxon>Mycobacteriales</taxon>
        <taxon>Nocardiaceae</taxon>
        <taxon>Antrihabitans</taxon>
    </lineage>
</organism>
<keyword evidence="4" id="KW-0812">Transmembrane</keyword>
<sequence length="441" mass="48506">MTTLYVVLIFGVGTLFWASVGVLRYLLERAKRRSPQRRVGQGPSPSAADVAVIVPARNEAAVIAESIEAAAAIVPRENIFVVSDASTDLTADISRAAGVNVLELDVNAGKAGAIVAGLRHFDLCRRFEVVMFMDADTRPSPDYMTTGLPAFRDRDVVAVAGYAKSMVDPLPAQWIGRLLVAYRQRFYTVLQLLFKYGQAAESLNVVSIVPGFASMYRASTVSMIDISAPGLVIEDFNMTFEVHAKKLGRIAFHPGAAVAFTQDPDNFRDYVHQIQRWALGFWQTVRRHGLHAGVFWLALAVHIFELILSALLLVFLIPLFTISVYGSTVSGSGDAFSRFAFDVYSFWPPQSIAVGIYLPDLVLTLIAVVALRRSSLLLWAPLFPLIRIVDAAVCLSTLPRAWSGSSGRWTSPTRRKLQIEADVAISARSESVLTENERREE</sequence>
<comment type="similarity">
    <text evidence="1">Belongs to the glycosyltransferase 2 family.</text>
</comment>
<feature type="transmembrane region" description="Helical" evidence="4">
    <location>
        <begin position="294"/>
        <end position="326"/>
    </location>
</feature>
<evidence type="ECO:0000256" key="4">
    <source>
        <dbReference type="SAM" id="Phobius"/>
    </source>
</evidence>
<dbReference type="Gene3D" id="3.90.550.10">
    <property type="entry name" value="Spore Coat Polysaccharide Biosynthesis Protein SpsA, Chain A"/>
    <property type="match status" value="1"/>
</dbReference>
<name>A0A934U036_9NOCA</name>
<dbReference type="EMBL" id="JAEMNV010000001">
    <property type="protein sequence ID" value="MBJ8337276.1"/>
    <property type="molecule type" value="Genomic_DNA"/>
</dbReference>